<evidence type="ECO:0000259" key="1">
    <source>
        <dbReference type="Pfam" id="PF21993"/>
    </source>
</evidence>
<dbReference type="SUPFAM" id="SSF48498">
    <property type="entry name" value="Tetracyclin repressor-like, C-terminal domain"/>
    <property type="match status" value="1"/>
</dbReference>
<gene>
    <name evidence="2" type="ORF">GCM10025881_14570</name>
</gene>
<dbReference type="InterPro" id="IPR036271">
    <property type="entry name" value="Tet_transcr_reg_TetR-rel_C_sf"/>
</dbReference>
<dbReference type="Pfam" id="PF21993">
    <property type="entry name" value="TetR_C_13_2"/>
    <property type="match status" value="1"/>
</dbReference>
<evidence type="ECO:0000313" key="3">
    <source>
        <dbReference type="Proteomes" id="UP001157034"/>
    </source>
</evidence>
<organism evidence="2 3">
    <name type="scientific">Pseudolysinimonas kribbensis</name>
    <dbReference type="NCBI Taxonomy" id="433641"/>
    <lineage>
        <taxon>Bacteria</taxon>
        <taxon>Bacillati</taxon>
        <taxon>Actinomycetota</taxon>
        <taxon>Actinomycetes</taxon>
        <taxon>Micrococcales</taxon>
        <taxon>Microbacteriaceae</taxon>
        <taxon>Pseudolysinimonas</taxon>
    </lineage>
</organism>
<protein>
    <recommendedName>
        <fullName evidence="1">Transcriptional regulator LmrA/YxaF-like C-terminal domain-containing protein</fullName>
    </recommendedName>
</protein>
<accession>A0ABQ6K1Z9</accession>
<proteinExistence type="predicted"/>
<dbReference type="Proteomes" id="UP001157034">
    <property type="component" value="Unassembled WGS sequence"/>
</dbReference>
<evidence type="ECO:0000313" key="2">
    <source>
        <dbReference type="EMBL" id="GMA94633.1"/>
    </source>
</evidence>
<dbReference type="EMBL" id="BSVB01000001">
    <property type="protein sequence ID" value="GMA94633.1"/>
    <property type="molecule type" value="Genomic_DNA"/>
</dbReference>
<keyword evidence="3" id="KW-1185">Reference proteome</keyword>
<comment type="caution">
    <text evidence="2">The sequence shown here is derived from an EMBL/GenBank/DDBJ whole genome shotgun (WGS) entry which is preliminary data.</text>
</comment>
<feature type="domain" description="Transcriptional regulator LmrA/YxaF-like C-terminal" evidence="1">
    <location>
        <begin position="2"/>
        <end position="85"/>
    </location>
</feature>
<sequence>MRRRMPLGSLASELSDIDDRARRALGVTFDEWERRFRRGLEAMARRGALATGGAPGRLATTVLAALEGGLLLAQLRRSTAPLEAALDGVLELLGAPERP</sequence>
<dbReference type="InterPro" id="IPR054156">
    <property type="entry name" value="YxaF_TetR_C"/>
</dbReference>
<name>A0ABQ6K1Z9_9MICO</name>
<reference evidence="3" key="1">
    <citation type="journal article" date="2019" name="Int. J. Syst. Evol. Microbiol.">
        <title>The Global Catalogue of Microorganisms (GCM) 10K type strain sequencing project: providing services to taxonomists for standard genome sequencing and annotation.</title>
        <authorList>
            <consortium name="The Broad Institute Genomics Platform"/>
            <consortium name="The Broad Institute Genome Sequencing Center for Infectious Disease"/>
            <person name="Wu L."/>
            <person name="Ma J."/>
        </authorList>
    </citation>
    <scope>NUCLEOTIDE SEQUENCE [LARGE SCALE GENOMIC DNA]</scope>
    <source>
        <strain evidence="3">NBRC 108894</strain>
    </source>
</reference>
<dbReference type="Gene3D" id="1.10.357.10">
    <property type="entry name" value="Tetracycline Repressor, domain 2"/>
    <property type="match status" value="1"/>
</dbReference>